<dbReference type="GeneID" id="33556666"/>
<proteinExistence type="predicted"/>
<evidence type="ECO:0000256" key="2">
    <source>
        <dbReference type="SAM" id="MobiDB-lite"/>
    </source>
</evidence>
<dbReference type="RefSeq" id="XP_021873985.1">
    <property type="nucleotide sequence ID" value="XM_022014858.1"/>
</dbReference>
<protein>
    <recommendedName>
        <fullName evidence="5">Pentacotripeptide-repeat region of PRORP domain-containing protein</fullName>
    </recommendedName>
</protein>
<gene>
    <name evidence="3" type="ORF">BD324DRAFT_616754</name>
</gene>
<feature type="compositionally biased region" description="Low complexity" evidence="2">
    <location>
        <begin position="57"/>
        <end position="67"/>
    </location>
</feature>
<dbReference type="InParanoid" id="A0A1Y1UQ66"/>
<evidence type="ECO:0000313" key="4">
    <source>
        <dbReference type="Proteomes" id="UP000193218"/>
    </source>
</evidence>
<dbReference type="Gene3D" id="1.25.40.10">
    <property type="entry name" value="Tetratricopeptide repeat domain"/>
    <property type="match status" value="2"/>
</dbReference>
<feature type="region of interest" description="Disordered" evidence="2">
    <location>
        <begin position="116"/>
        <end position="239"/>
    </location>
</feature>
<dbReference type="InterPro" id="IPR011990">
    <property type="entry name" value="TPR-like_helical_dom_sf"/>
</dbReference>
<name>A0A1Y1UQ66_9TREE</name>
<feature type="region of interest" description="Disordered" evidence="2">
    <location>
        <begin position="48"/>
        <end position="67"/>
    </location>
</feature>
<feature type="compositionally biased region" description="Polar residues" evidence="2">
    <location>
        <begin position="157"/>
        <end position="170"/>
    </location>
</feature>
<accession>A0A1Y1UQ66</accession>
<keyword evidence="4" id="KW-1185">Reference proteome</keyword>
<keyword evidence="1" id="KW-0677">Repeat</keyword>
<feature type="compositionally biased region" description="Polar residues" evidence="2">
    <location>
        <begin position="183"/>
        <end position="200"/>
    </location>
</feature>
<dbReference type="PANTHER" id="PTHR47942:SF63">
    <property type="entry name" value="PENTATRICOPEPTIDE REPEAT-CONTAINING PROTEIN"/>
    <property type="match status" value="1"/>
</dbReference>
<dbReference type="InterPro" id="IPR051222">
    <property type="entry name" value="PPR/CCM1_RNA-binding"/>
</dbReference>
<evidence type="ECO:0000313" key="3">
    <source>
        <dbReference type="EMBL" id="ORX40200.1"/>
    </source>
</evidence>
<reference evidence="3 4" key="1">
    <citation type="submission" date="2017-03" db="EMBL/GenBank/DDBJ databases">
        <title>Widespread Adenine N6-methylation of Active Genes in Fungi.</title>
        <authorList>
            <consortium name="DOE Joint Genome Institute"/>
            <person name="Mondo S.J."/>
            <person name="Dannebaum R.O."/>
            <person name="Kuo R.C."/>
            <person name="Louie K.B."/>
            <person name="Bewick A.J."/>
            <person name="Labutti K."/>
            <person name="Haridas S."/>
            <person name="Kuo A."/>
            <person name="Salamov A."/>
            <person name="Ahrendt S.R."/>
            <person name="Lau R."/>
            <person name="Bowen B.P."/>
            <person name="Lipzen A."/>
            <person name="Sullivan W."/>
            <person name="Andreopoulos W.B."/>
            <person name="Clum A."/>
            <person name="Lindquist E."/>
            <person name="Daum C."/>
            <person name="Northen T.R."/>
            <person name="Ramamoorthy G."/>
            <person name="Schmitz R.J."/>
            <person name="Gryganskyi A."/>
            <person name="Culley D."/>
            <person name="Magnuson J."/>
            <person name="James T.Y."/>
            <person name="O'Malley M.A."/>
            <person name="Stajich J.E."/>
            <person name="Spatafora J.W."/>
            <person name="Visel A."/>
            <person name="Grigoriev I.V."/>
        </authorList>
    </citation>
    <scope>NUCLEOTIDE SEQUENCE [LARGE SCALE GENOMIC DNA]</scope>
    <source>
        <strain evidence="3 4">NRRL Y-17943</strain>
    </source>
</reference>
<sequence length="1161" mass="132182">MLASRRLATSCLTCGPTRILIPHAESSRQAILRDTLLRRRNWVQVHGEDDKGKMPIRSLHSASSGSGSRRLASAAAAARIVSEEEEDELEMNNVWKFELELERERASFHGRFPRRERLDQSLNSPRVKEAHRNPNPPHHASGSTFKEDWEVDDQPVVVSSDTVSLRSATNHVRRHDPFRHTDSSTSTEPWIRGRQSQRSTIRADLRATPDHSSDRQSIEHDRPPDLHVQETNSSRQFFDSDPFLHKPWSESMKEVHDTHQRDDLSLRSPSTSTAKVLQPMSETALANLRVSLKKDRNAYNNLVNSDPVKALVRLPTLPVHFAETFDMNHPLSRTAFDMDRLFQLLERKQTKGTRLSRVVSRDQAQASIEWLCGSTSDSVVPHFTKVEDADPASVESIVLRTQRGVRFRHVLHLCHWLEREDLAVPLFTQVYGPLLAAGPWLDGKHFQLGKRPVATAALILDLAQFLKSEQYWDYMISLFAHRDYPEQPSNVPMEYWTPHLLSKVMLAYTKQNKSSAVVALWQEYQSHGRPKPTRSTVYERLMTAHLRLGNMRQVRKYQKLSKDEGFNHLEDELSQATHLAQAQRQYGMDLNLEAQVLDVVKAAESRKVVKAAESRKQTTRAKDKRSELVRRLSATAINELVQLRLDSQDTQGAANLLHHFSLPILPRLNSAKDTSPERKFGFKPTRKTFVLAFEVFSQLRQDEEAEKCWRMIVEDRLCPILTDSHIARFTRHMSRCGRIQEAFDQIRRRLRRGKGDHQPSVEEQGPSMLPAKGFEIGTRTMNALLYGMGQQLKVEGLVKVIALMQDHHIDMDAESVRWILRCLSLPYSGQSDDHNNLAEALSLILRHAKIPEDAAKDLESAMSRAMSKYNETLATASDPVAGLDFQTSGLGLRLVVSAHEQEAHKIEVQPVIKDLTAKWLTSDSTAFAYRLEFEAMTDDQVGGVSSARALWDQLVSRGYRMNPRHLLGLIKGYVSAGKMDAATAVVDMARQSNLPLTRAMLVALMNGWGDRREISKAGEVFEQIRLLGQSHPTQGIDEHSICAMIKIYSRAHRRNEARALIHNDLLPRYPKLDDVSVLVVGRHYLSANQPSTAVKFVHHYRPEGELDRRIATLLDECAQKLRQLIESKRATRKDREAYEMITQMLRRTPSIPSGRQDKDDP</sequence>
<dbReference type="PANTHER" id="PTHR47942">
    <property type="entry name" value="TETRATRICOPEPTIDE REPEAT (TPR)-LIKE SUPERFAMILY PROTEIN-RELATED"/>
    <property type="match status" value="1"/>
</dbReference>
<feature type="compositionally biased region" description="Basic and acidic residues" evidence="2">
    <location>
        <begin position="201"/>
        <end position="228"/>
    </location>
</feature>
<comment type="caution">
    <text evidence="3">The sequence shown here is derived from an EMBL/GenBank/DDBJ whole genome shotgun (WGS) entry which is preliminary data.</text>
</comment>
<dbReference type="OrthoDB" id="185373at2759"/>
<dbReference type="AlphaFoldDB" id="A0A1Y1UQ66"/>
<dbReference type="Proteomes" id="UP000193218">
    <property type="component" value="Unassembled WGS sequence"/>
</dbReference>
<dbReference type="EMBL" id="NBSH01000002">
    <property type="protein sequence ID" value="ORX40200.1"/>
    <property type="molecule type" value="Genomic_DNA"/>
</dbReference>
<organism evidence="3 4">
    <name type="scientific">Kockovaella imperatae</name>
    <dbReference type="NCBI Taxonomy" id="4999"/>
    <lineage>
        <taxon>Eukaryota</taxon>
        <taxon>Fungi</taxon>
        <taxon>Dikarya</taxon>
        <taxon>Basidiomycota</taxon>
        <taxon>Agaricomycotina</taxon>
        <taxon>Tremellomycetes</taxon>
        <taxon>Tremellales</taxon>
        <taxon>Cuniculitremaceae</taxon>
        <taxon>Kockovaella</taxon>
    </lineage>
</organism>
<dbReference type="STRING" id="4999.A0A1Y1UQ66"/>
<evidence type="ECO:0000256" key="1">
    <source>
        <dbReference type="ARBA" id="ARBA00022737"/>
    </source>
</evidence>
<evidence type="ECO:0008006" key="5">
    <source>
        <dbReference type="Google" id="ProtNLM"/>
    </source>
</evidence>